<evidence type="ECO:0000313" key="1">
    <source>
        <dbReference type="EMBL" id="CAH3143233.1"/>
    </source>
</evidence>
<gene>
    <name evidence="1" type="ORF">PLOB_00043289</name>
</gene>
<sequence length="172" mass="19811">MPGPGSGRTKHNPGRRCLEKENKKKRSIITIRNKDQLCCSRALVTMRAHCHRQEGAIENNRYLNMRTGCPVQEKEAKDLHRLAGVPEGPCGLEELKKFQEALSPHYQLLVMCRLKPFFLIFKGPEALHQICLIKGGDHYDGCTSFSGFINRSYYCHLCEKNLQHRRWKASFL</sequence>
<protein>
    <submittedName>
        <fullName evidence="1">Uncharacterized protein</fullName>
    </submittedName>
</protein>
<evidence type="ECO:0000313" key="2">
    <source>
        <dbReference type="Proteomes" id="UP001159405"/>
    </source>
</evidence>
<name>A0ABN8PJK8_9CNID</name>
<dbReference type="Proteomes" id="UP001159405">
    <property type="component" value="Unassembled WGS sequence"/>
</dbReference>
<organism evidence="1 2">
    <name type="scientific">Porites lobata</name>
    <dbReference type="NCBI Taxonomy" id="104759"/>
    <lineage>
        <taxon>Eukaryota</taxon>
        <taxon>Metazoa</taxon>
        <taxon>Cnidaria</taxon>
        <taxon>Anthozoa</taxon>
        <taxon>Hexacorallia</taxon>
        <taxon>Scleractinia</taxon>
        <taxon>Fungiina</taxon>
        <taxon>Poritidae</taxon>
        <taxon>Porites</taxon>
    </lineage>
</organism>
<proteinExistence type="predicted"/>
<accession>A0ABN8PJK8</accession>
<dbReference type="EMBL" id="CALNXK010000070">
    <property type="protein sequence ID" value="CAH3143233.1"/>
    <property type="molecule type" value="Genomic_DNA"/>
</dbReference>
<reference evidence="1 2" key="1">
    <citation type="submission" date="2022-05" db="EMBL/GenBank/DDBJ databases">
        <authorList>
            <consortium name="Genoscope - CEA"/>
            <person name="William W."/>
        </authorList>
    </citation>
    <scope>NUCLEOTIDE SEQUENCE [LARGE SCALE GENOMIC DNA]</scope>
</reference>
<keyword evidence="2" id="KW-1185">Reference proteome</keyword>
<comment type="caution">
    <text evidence="1">The sequence shown here is derived from an EMBL/GenBank/DDBJ whole genome shotgun (WGS) entry which is preliminary data.</text>
</comment>